<dbReference type="RefSeq" id="WP_160682931.1">
    <property type="nucleotide sequence ID" value="NZ_WTYW01000002.1"/>
</dbReference>
<evidence type="ECO:0000256" key="1">
    <source>
        <dbReference type="SAM" id="Phobius"/>
    </source>
</evidence>
<organism evidence="2 3">
    <name type="scientific">Parapontixanthobacter aurantiacus</name>
    <dbReference type="NCBI Taxonomy" id="1463599"/>
    <lineage>
        <taxon>Bacteria</taxon>
        <taxon>Pseudomonadati</taxon>
        <taxon>Pseudomonadota</taxon>
        <taxon>Alphaproteobacteria</taxon>
        <taxon>Sphingomonadales</taxon>
        <taxon>Erythrobacteraceae</taxon>
        <taxon>Parapontixanthobacter</taxon>
    </lineage>
</organism>
<proteinExistence type="predicted"/>
<dbReference type="InterPro" id="IPR021354">
    <property type="entry name" value="DUF2975"/>
</dbReference>
<dbReference type="AlphaFoldDB" id="A0A844ZCH0"/>
<feature type="transmembrane region" description="Helical" evidence="1">
    <location>
        <begin position="58"/>
        <end position="83"/>
    </location>
</feature>
<keyword evidence="1" id="KW-0472">Membrane</keyword>
<keyword evidence="3" id="KW-1185">Reference proteome</keyword>
<comment type="caution">
    <text evidence="2">The sequence shown here is derived from an EMBL/GenBank/DDBJ whole genome shotgun (WGS) entry which is preliminary data.</text>
</comment>
<dbReference type="Pfam" id="PF11188">
    <property type="entry name" value="DUF2975"/>
    <property type="match status" value="1"/>
</dbReference>
<evidence type="ECO:0000313" key="3">
    <source>
        <dbReference type="Proteomes" id="UP000433104"/>
    </source>
</evidence>
<evidence type="ECO:0000313" key="2">
    <source>
        <dbReference type="EMBL" id="MXO86251.1"/>
    </source>
</evidence>
<feature type="transmembrane region" description="Helical" evidence="1">
    <location>
        <begin position="144"/>
        <end position="164"/>
    </location>
</feature>
<name>A0A844ZCH0_9SPHN</name>
<gene>
    <name evidence="2" type="ORF">GRI38_09440</name>
</gene>
<sequence>MSVTPRDPLLAIARLVIVIAQAFIGIAGVALVIGMPILFFGQDKITVEARSELANPDFIFPLAQVLGLMAVTLTIIVCAFFFLRYMRRIVDTVGDGDPFVPENADRLTSMAWIMLAIQILTIPLVWLVYSLQVAFEETDASFEAGLDLSGIVLVITLFILARVFRKGTEMREDLEGMV</sequence>
<dbReference type="Proteomes" id="UP000433104">
    <property type="component" value="Unassembled WGS sequence"/>
</dbReference>
<dbReference type="EMBL" id="WTYW01000002">
    <property type="protein sequence ID" value="MXO86251.1"/>
    <property type="molecule type" value="Genomic_DNA"/>
</dbReference>
<feature type="transmembrane region" description="Helical" evidence="1">
    <location>
        <begin position="12"/>
        <end position="38"/>
    </location>
</feature>
<feature type="transmembrane region" description="Helical" evidence="1">
    <location>
        <begin position="111"/>
        <end position="132"/>
    </location>
</feature>
<protein>
    <submittedName>
        <fullName evidence="2">DUF2975 domain-containing protein</fullName>
    </submittedName>
</protein>
<accession>A0A844ZCH0</accession>
<reference evidence="2 3" key="1">
    <citation type="submission" date="2019-12" db="EMBL/GenBank/DDBJ databases">
        <title>Genomic-based taxomic classification of the family Erythrobacteraceae.</title>
        <authorList>
            <person name="Xu L."/>
        </authorList>
    </citation>
    <scope>NUCLEOTIDE SEQUENCE [LARGE SCALE GENOMIC DNA]</scope>
    <source>
        <strain evidence="2 3">MCCC 1A09962</strain>
    </source>
</reference>
<dbReference type="OrthoDB" id="7349915at2"/>
<keyword evidence="1" id="KW-0812">Transmembrane</keyword>
<keyword evidence="1" id="KW-1133">Transmembrane helix</keyword>